<dbReference type="InterPro" id="IPR031928">
    <property type="entry name" value="RsdA_SigD-bd"/>
</dbReference>
<dbReference type="Pfam" id="PF16751">
    <property type="entry name" value="RsdA_SigD_bd"/>
    <property type="match status" value="1"/>
</dbReference>
<feature type="region of interest" description="Disordered" evidence="1">
    <location>
        <begin position="1"/>
        <end position="49"/>
    </location>
</feature>
<reference evidence="4 5" key="1">
    <citation type="submission" date="2020-03" db="EMBL/GenBank/DDBJ databases">
        <title>Sequencing the genomes of 1000 actinobacteria strains.</title>
        <authorList>
            <person name="Klenk H.-P."/>
        </authorList>
    </citation>
    <scope>NUCLEOTIDE SEQUENCE [LARGE SCALE GENOMIC DNA]</scope>
    <source>
        <strain evidence="4 5">DSM 45685</strain>
    </source>
</reference>
<gene>
    <name evidence="4" type="ORF">FHU38_004493</name>
</gene>
<accession>A0A7X5UTV2</accession>
<keyword evidence="5" id="KW-1185">Reference proteome</keyword>
<protein>
    <submittedName>
        <fullName evidence="4">Type II secretory pathway pseudopilin PulG</fullName>
    </submittedName>
</protein>
<dbReference type="RefSeq" id="WP_167174775.1">
    <property type="nucleotide sequence ID" value="NZ_JAAOYM010000001.1"/>
</dbReference>
<sequence>MAERDDDNHEHELNGDANGPNTGSGPADGSVPSRRQHGPSGHESAASASELSAIQADDALLDALGGSDPRVADEFGDHELNALLLAWRRDIDSEPIPELVDVPAATTAVRTASLARRKGARVRRRMLVPVAAAAAVLAIGFTGTALAARDAQPGDTLWGLSKVLYADHARSVEAAASVRTDLQKAYLAIAQERYDDARRALQQAERTLQQVTAEEELVQLKARHTELLAQLEEPQEDRNTSTSPTTTSDSTSSSTDSSPTTPTSPQVEPLPAEPDSTSTSSTTAPPSSTTPTSPSSSTDDSTGSESGRSPGYGASVEFADPTS</sequence>
<evidence type="ECO:0000313" key="5">
    <source>
        <dbReference type="Proteomes" id="UP000545493"/>
    </source>
</evidence>
<feature type="compositionally biased region" description="Low complexity" evidence="1">
    <location>
        <begin position="240"/>
        <end position="265"/>
    </location>
</feature>
<keyword evidence="2" id="KW-0812">Transmembrane</keyword>
<name>A0A7X5UTV2_9PSEU</name>
<proteinExistence type="predicted"/>
<feature type="domain" description="Anti-sigma-D factor RsdA sigma factor binding region" evidence="3">
    <location>
        <begin position="51"/>
        <end position="95"/>
    </location>
</feature>
<feature type="region of interest" description="Disordered" evidence="1">
    <location>
        <begin position="229"/>
        <end position="323"/>
    </location>
</feature>
<feature type="compositionally biased region" description="Low complexity" evidence="1">
    <location>
        <begin position="273"/>
        <end position="307"/>
    </location>
</feature>
<keyword evidence="2" id="KW-1133">Transmembrane helix</keyword>
<feature type="transmembrane region" description="Helical" evidence="2">
    <location>
        <begin position="126"/>
        <end position="148"/>
    </location>
</feature>
<evidence type="ECO:0000256" key="2">
    <source>
        <dbReference type="SAM" id="Phobius"/>
    </source>
</evidence>
<dbReference type="EMBL" id="JAAOYM010000001">
    <property type="protein sequence ID" value="NIJ14149.1"/>
    <property type="molecule type" value="Genomic_DNA"/>
</dbReference>
<evidence type="ECO:0000256" key="1">
    <source>
        <dbReference type="SAM" id="MobiDB-lite"/>
    </source>
</evidence>
<comment type="caution">
    <text evidence="4">The sequence shown here is derived from an EMBL/GenBank/DDBJ whole genome shotgun (WGS) entry which is preliminary data.</text>
</comment>
<dbReference type="AlphaFoldDB" id="A0A7X5UTV2"/>
<evidence type="ECO:0000313" key="4">
    <source>
        <dbReference type="EMBL" id="NIJ14149.1"/>
    </source>
</evidence>
<dbReference type="Proteomes" id="UP000545493">
    <property type="component" value="Unassembled WGS sequence"/>
</dbReference>
<feature type="compositionally biased region" description="Basic and acidic residues" evidence="1">
    <location>
        <begin position="1"/>
        <end position="14"/>
    </location>
</feature>
<dbReference type="Gene3D" id="6.10.250.1300">
    <property type="match status" value="1"/>
</dbReference>
<evidence type="ECO:0000259" key="3">
    <source>
        <dbReference type="Pfam" id="PF16751"/>
    </source>
</evidence>
<keyword evidence="2" id="KW-0472">Membrane</keyword>
<organism evidence="4 5">
    <name type="scientific">Saccharomonospora amisosensis</name>
    <dbReference type="NCBI Taxonomy" id="1128677"/>
    <lineage>
        <taxon>Bacteria</taxon>
        <taxon>Bacillati</taxon>
        <taxon>Actinomycetota</taxon>
        <taxon>Actinomycetes</taxon>
        <taxon>Pseudonocardiales</taxon>
        <taxon>Pseudonocardiaceae</taxon>
        <taxon>Saccharomonospora</taxon>
    </lineage>
</organism>